<dbReference type="Proteomes" id="UP000004001">
    <property type="component" value="Unassembled WGS sequence"/>
</dbReference>
<sequence>MKTKLFISILMVTATILAGCQWEEEDYDQWHKTKAGRTAYLYMETNMKSLTNIVAYAQMFRQYIRQTTVEGRDSVNALYFRNIKILRERDLQHNQFFYNMLVKNEYGQILYIISFFNTSSTDWKIDAAVSSGDGKLYYHLQVKDVDANQWTIEKSWSDAKESTVVKSDSTDATNVCNRLSRTAFFMKNKPLTVTWSSYSDYPHFALKGEGELESCATPQLKLLYSITQPLEVITLPKYLDAKNIRSSDASQTYVSSYEGDLRLIAIDTIDRTTDTYDITLTYDEIYIKMNDIKEIWQR</sequence>
<dbReference type="AlphaFoldDB" id="D1W1N1"/>
<reference evidence="1 2" key="1">
    <citation type="submission" date="2009-12" db="EMBL/GenBank/DDBJ databases">
        <title>Genome Sequence of Prevotella timonensis CRIS 5C-B1.</title>
        <authorList>
            <person name="Durkin A.S."/>
            <person name="Madupu R."/>
            <person name="Torralba M."/>
            <person name="Methe B."/>
            <person name="Sutton G."/>
            <person name="Strausberg R.L."/>
            <person name="Nelson K.E."/>
        </authorList>
    </citation>
    <scope>NUCLEOTIDE SEQUENCE [LARGE SCALE GENOMIC DNA]</scope>
    <source>
        <strain evidence="1 2">CRIS 5C-B1</strain>
    </source>
</reference>
<comment type="caution">
    <text evidence="1">The sequence shown here is derived from an EMBL/GenBank/DDBJ whole genome shotgun (WGS) entry which is preliminary data.</text>
</comment>
<dbReference type="PROSITE" id="PS51257">
    <property type="entry name" value="PROKAR_LIPOPROTEIN"/>
    <property type="match status" value="1"/>
</dbReference>
<keyword evidence="2" id="KW-1185">Reference proteome</keyword>
<dbReference type="EMBL" id="ADEF01000065">
    <property type="protein sequence ID" value="EFA96717.1"/>
    <property type="molecule type" value="Genomic_DNA"/>
</dbReference>
<dbReference type="eggNOG" id="ENOG502ZP1F">
    <property type="taxonomic scope" value="Bacteria"/>
</dbReference>
<evidence type="ECO:0000313" key="2">
    <source>
        <dbReference type="Proteomes" id="UP000004001"/>
    </source>
</evidence>
<protein>
    <recommendedName>
        <fullName evidence="3">Lipoprotein</fullName>
    </recommendedName>
</protein>
<accession>D1W1N1</accession>
<name>D1W1N1_9BACT</name>
<proteinExistence type="predicted"/>
<evidence type="ECO:0000313" key="1">
    <source>
        <dbReference type="EMBL" id="EFA96717.1"/>
    </source>
</evidence>
<gene>
    <name evidence="1" type="ORF">HMPREF9019_1629</name>
</gene>
<organism evidence="1 2">
    <name type="scientific">Hoylesella timonensis CRIS 5C-B1</name>
    <dbReference type="NCBI Taxonomy" id="679189"/>
    <lineage>
        <taxon>Bacteria</taxon>
        <taxon>Pseudomonadati</taxon>
        <taxon>Bacteroidota</taxon>
        <taxon>Bacteroidia</taxon>
        <taxon>Bacteroidales</taxon>
        <taxon>Prevotellaceae</taxon>
        <taxon>Hoylesella</taxon>
    </lineage>
</organism>
<dbReference type="RefSeq" id="WP_008125728.1">
    <property type="nucleotide sequence ID" value="NZ_ADEF01000065.1"/>
</dbReference>
<evidence type="ECO:0008006" key="3">
    <source>
        <dbReference type="Google" id="ProtNLM"/>
    </source>
</evidence>